<dbReference type="GO" id="GO:0009898">
    <property type="term" value="C:cytoplasmic side of plasma membrane"/>
    <property type="evidence" value="ECO:0007669"/>
    <property type="project" value="TreeGrafter"/>
</dbReference>
<evidence type="ECO:0000256" key="2">
    <source>
        <dbReference type="ARBA" id="ARBA00006190"/>
    </source>
</evidence>
<name>A0A2R2MJ89_LINAN</name>
<dbReference type="FunCoup" id="A0A2R2MJ89">
    <property type="interactions" value="1215"/>
</dbReference>
<protein>
    <submittedName>
        <fullName evidence="6">Charged multivesicular body protein 4b</fullName>
    </submittedName>
</protein>
<dbReference type="PANTHER" id="PTHR22761:SF10">
    <property type="entry name" value="GH13992P"/>
    <property type="match status" value="1"/>
</dbReference>
<reference evidence="6" key="1">
    <citation type="submission" date="2025-08" db="UniProtKB">
        <authorList>
            <consortium name="RefSeq"/>
        </authorList>
    </citation>
    <scope>IDENTIFICATION</scope>
    <source>
        <tissue evidence="6">Gonads</tissue>
    </source>
</reference>
<evidence type="ECO:0000256" key="1">
    <source>
        <dbReference type="ARBA" id="ARBA00004177"/>
    </source>
</evidence>
<dbReference type="PANTHER" id="PTHR22761">
    <property type="entry name" value="CHARGED MULTIVESICULAR BODY PROTEIN"/>
    <property type="match status" value="1"/>
</dbReference>
<keyword evidence="5" id="KW-1185">Reference proteome</keyword>
<feature type="region of interest" description="Disordered" evidence="4">
    <location>
        <begin position="121"/>
        <end position="151"/>
    </location>
</feature>
<evidence type="ECO:0000313" key="5">
    <source>
        <dbReference type="Proteomes" id="UP000085678"/>
    </source>
</evidence>
<dbReference type="GeneID" id="106151519"/>
<accession>A0A2R2MJ89</accession>
<evidence type="ECO:0000313" key="6">
    <source>
        <dbReference type="RefSeq" id="XP_023930275.1"/>
    </source>
</evidence>
<dbReference type="OrthoDB" id="5592979at2759"/>
<dbReference type="AlphaFoldDB" id="A0A2R2MJ89"/>
<dbReference type="GO" id="GO:0000815">
    <property type="term" value="C:ESCRT III complex"/>
    <property type="evidence" value="ECO:0007669"/>
    <property type="project" value="TreeGrafter"/>
</dbReference>
<dbReference type="STRING" id="7574.A0A2R2MJ89"/>
<gene>
    <name evidence="6" type="primary">LOC106151519</name>
</gene>
<organism evidence="5 6">
    <name type="scientific">Lingula anatina</name>
    <name type="common">Brachiopod</name>
    <name type="synonym">Lingula unguis</name>
    <dbReference type="NCBI Taxonomy" id="7574"/>
    <lineage>
        <taxon>Eukaryota</taxon>
        <taxon>Metazoa</taxon>
        <taxon>Spiralia</taxon>
        <taxon>Lophotrochozoa</taxon>
        <taxon>Brachiopoda</taxon>
        <taxon>Linguliformea</taxon>
        <taxon>Lingulata</taxon>
        <taxon>Lingulida</taxon>
        <taxon>Linguloidea</taxon>
        <taxon>Lingulidae</taxon>
        <taxon>Lingula</taxon>
    </lineage>
</organism>
<dbReference type="KEGG" id="lak:106151519"/>
<keyword evidence="3" id="KW-0967">Endosome</keyword>
<sequence>MCMVYRDVDKVHDLMDDIGEQMDLANEVNDAIASPIGFGQDIDQSEKTFMTSLASFALLPRDVDKVHDLMDEVAEQQDIANEISEAISNPVGFGTDVDEDELMAELEELEQEDLDAQLLEVGGPVTDQLPSVPVSEPVAKTKGKAQADADDDLAELEMWAS</sequence>
<proteinExistence type="inferred from homology"/>
<evidence type="ECO:0000256" key="4">
    <source>
        <dbReference type="SAM" id="MobiDB-lite"/>
    </source>
</evidence>
<dbReference type="GO" id="GO:0005771">
    <property type="term" value="C:multivesicular body"/>
    <property type="evidence" value="ECO:0007669"/>
    <property type="project" value="TreeGrafter"/>
</dbReference>
<evidence type="ECO:0000256" key="3">
    <source>
        <dbReference type="ARBA" id="ARBA00022753"/>
    </source>
</evidence>
<dbReference type="Pfam" id="PF03357">
    <property type="entry name" value="Snf7"/>
    <property type="match status" value="2"/>
</dbReference>
<dbReference type="GO" id="GO:0032511">
    <property type="term" value="P:late endosome to vacuole transport via multivesicular body sorting pathway"/>
    <property type="evidence" value="ECO:0007669"/>
    <property type="project" value="TreeGrafter"/>
</dbReference>
<dbReference type="RefSeq" id="XP_023930275.1">
    <property type="nucleotide sequence ID" value="XM_024074507.1"/>
</dbReference>
<comment type="similarity">
    <text evidence="2">Belongs to the SNF7 family.</text>
</comment>
<comment type="subcellular location">
    <subcellularLocation>
        <location evidence="1">Endosome</location>
    </subcellularLocation>
</comment>
<dbReference type="GO" id="GO:0006900">
    <property type="term" value="P:vesicle budding from membrane"/>
    <property type="evidence" value="ECO:0007669"/>
    <property type="project" value="TreeGrafter"/>
</dbReference>
<dbReference type="InterPro" id="IPR005024">
    <property type="entry name" value="Snf7_fam"/>
</dbReference>
<dbReference type="Proteomes" id="UP000085678">
    <property type="component" value="Unplaced"/>
</dbReference>
<dbReference type="Gene3D" id="6.10.250.1710">
    <property type="match status" value="1"/>
</dbReference>
<dbReference type="InParanoid" id="A0A2R2MJ89"/>